<dbReference type="EMBL" id="CP104558">
    <property type="protein sequence ID" value="UXH43412.1"/>
    <property type="molecule type" value="Genomic_DNA"/>
</dbReference>
<dbReference type="Proteomes" id="UP001064027">
    <property type="component" value="Chromosome"/>
</dbReference>
<reference evidence="1" key="1">
    <citation type="submission" date="2022-09" db="EMBL/GenBank/DDBJ databases">
        <title>Complete genome sequence of Rossellomorea vietnamensis strain RL-WG62, a newly isolated PGPR with the potential for plant salinity stress alleviation.</title>
        <authorList>
            <person name="Ren L."/>
            <person name="Wang G."/>
            <person name="Hu H."/>
        </authorList>
    </citation>
    <scope>NUCLEOTIDE SEQUENCE</scope>
    <source>
        <strain evidence="1">RL-WG62</strain>
    </source>
</reference>
<sequence length="128" mass="15026">MNFKKIHHIAIICSDYNKSKDFYVNKLGLDIKQEIYREERDSFKLDLALNGEYIIELFSFPKAPARPSYPEAQGLRHLAFEVEDIGEAVKELNQKGIEAEEIRIDPYTHKRFTFFEDPDGLPLELYEI</sequence>
<evidence type="ECO:0000313" key="2">
    <source>
        <dbReference type="Proteomes" id="UP001064027"/>
    </source>
</evidence>
<evidence type="ECO:0000313" key="1">
    <source>
        <dbReference type="EMBL" id="UXH43412.1"/>
    </source>
</evidence>
<gene>
    <name evidence="1" type="ORF">N5C46_17330</name>
</gene>
<accession>A0ACD4C4Q5</accession>
<protein>
    <submittedName>
        <fullName evidence="1">VOC family protein</fullName>
    </submittedName>
</protein>
<name>A0ACD4C4Q5_9BACI</name>
<proteinExistence type="predicted"/>
<keyword evidence="2" id="KW-1185">Reference proteome</keyword>
<organism evidence="1 2">
    <name type="scientific">Rossellomorea vietnamensis</name>
    <dbReference type="NCBI Taxonomy" id="218284"/>
    <lineage>
        <taxon>Bacteria</taxon>
        <taxon>Bacillati</taxon>
        <taxon>Bacillota</taxon>
        <taxon>Bacilli</taxon>
        <taxon>Bacillales</taxon>
        <taxon>Bacillaceae</taxon>
        <taxon>Rossellomorea</taxon>
    </lineage>
</organism>